<feature type="transmembrane region" description="Helical" evidence="2">
    <location>
        <begin position="29"/>
        <end position="48"/>
    </location>
</feature>
<dbReference type="Proteomes" id="UP001165120">
    <property type="component" value="Unassembled WGS sequence"/>
</dbReference>
<dbReference type="GO" id="GO:0005886">
    <property type="term" value="C:plasma membrane"/>
    <property type="evidence" value="ECO:0007669"/>
    <property type="project" value="InterPro"/>
</dbReference>
<feature type="compositionally biased region" description="Polar residues" evidence="1">
    <location>
        <begin position="421"/>
        <end position="433"/>
    </location>
</feature>
<dbReference type="PANTHER" id="PTHR28019:SF6">
    <property type="entry name" value="PROTEIN ECM7"/>
    <property type="match status" value="1"/>
</dbReference>
<keyword evidence="2" id="KW-1133">Transmembrane helix</keyword>
<feature type="transmembrane region" description="Helical" evidence="2">
    <location>
        <begin position="263"/>
        <end position="289"/>
    </location>
</feature>
<evidence type="ECO:0000256" key="1">
    <source>
        <dbReference type="SAM" id="MobiDB-lite"/>
    </source>
</evidence>
<keyword evidence="2" id="KW-0812">Transmembrane</keyword>
<dbReference type="GO" id="GO:0051285">
    <property type="term" value="C:cell cortex of cell tip"/>
    <property type="evidence" value="ECO:0007669"/>
    <property type="project" value="TreeGrafter"/>
</dbReference>
<comment type="caution">
    <text evidence="3">The sequence shown here is derived from an EMBL/GenBank/DDBJ whole genome shotgun (WGS) entry which is preliminary data.</text>
</comment>
<organism evidence="3 4">
    <name type="scientific">Candida boidinii</name>
    <name type="common">Yeast</name>
    <dbReference type="NCBI Taxonomy" id="5477"/>
    <lineage>
        <taxon>Eukaryota</taxon>
        <taxon>Fungi</taxon>
        <taxon>Dikarya</taxon>
        <taxon>Ascomycota</taxon>
        <taxon>Saccharomycotina</taxon>
        <taxon>Pichiomycetes</taxon>
        <taxon>Pichiales</taxon>
        <taxon>Pichiaceae</taxon>
        <taxon>Ogataea</taxon>
        <taxon>Ogataea/Candida clade</taxon>
    </lineage>
</organism>
<evidence type="ECO:0000313" key="3">
    <source>
        <dbReference type="EMBL" id="GME66571.1"/>
    </source>
</evidence>
<gene>
    <name evidence="3" type="ORF">Cboi02_000003600</name>
</gene>
<evidence type="ECO:0000313" key="4">
    <source>
        <dbReference type="Proteomes" id="UP001165120"/>
    </source>
</evidence>
<feature type="transmembrane region" description="Helical" evidence="2">
    <location>
        <begin position="310"/>
        <end position="333"/>
    </location>
</feature>
<reference evidence="3" key="1">
    <citation type="submission" date="2023-04" db="EMBL/GenBank/DDBJ databases">
        <title>Candida boidinii NBRC 10035.</title>
        <authorList>
            <person name="Ichikawa N."/>
            <person name="Sato H."/>
            <person name="Tonouchi N."/>
        </authorList>
    </citation>
    <scope>NUCLEOTIDE SEQUENCE</scope>
    <source>
        <strain evidence="3">NBRC 10035</strain>
    </source>
</reference>
<keyword evidence="2" id="KW-0472">Membrane</keyword>
<dbReference type="GO" id="GO:0031505">
    <property type="term" value="P:fungal-type cell wall organization"/>
    <property type="evidence" value="ECO:0007669"/>
    <property type="project" value="TreeGrafter"/>
</dbReference>
<feature type="region of interest" description="Disordered" evidence="1">
    <location>
        <begin position="378"/>
        <end position="441"/>
    </location>
</feature>
<keyword evidence="4" id="KW-1185">Reference proteome</keyword>
<dbReference type="AlphaFoldDB" id="A0A9W6WET5"/>
<dbReference type="Pfam" id="PF06687">
    <property type="entry name" value="SUR7"/>
    <property type="match status" value="1"/>
</dbReference>
<sequence>MNWSHLFFELKKPFVNLTPRAKLLQRVRFISLFVTIILIACLTGVQFISYNLYIARLDCTHVDVSNGLFKALKSSVNFRLQNIDDSNRSGDTTDLTASEIAILSKYTEEQVQNAPQFIYSNLMNWCFGSYESNLKQEGDSYLEEEDDKKITFIQCTARDNHYVFDYRGELSTIGLNIILSYAYGTTDSLFSDEQAITSNSEYIPDSGYLTFLKYRRRATSAIPLMLFFSVGINTAMIALGLVYYANRGFAKDDHSMPGFIKHIFGLLSLVSFILILVAVSLTTTITTSTKMAVQNELGDFGLSVHLGTDWFSVAWVTVAASTIAFLSWGGSFWCGHVEQRTFSNDENYLHEREYIGTPMKKRVGRTLRLDRFRRLGDNGDDDDDSYGKSSNGYDHDRDNRSHASQPKTDDIRHISYHSDLMKQSSGDSNSINYESDGDEGINREVESKFDPFSDSNMKNAKPNQYAVYLNENKDADSIVQSFQLNDFNSVSDYGNDLDQNHNELGKGNHKKGFKSLFHKPHIENHRNSKLLKYLINNDKYTDTTDIVMDESDNFITSNKYDDLKDNNKGGNS</sequence>
<dbReference type="EMBL" id="BSXN01000006">
    <property type="protein sequence ID" value="GME66571.1"/>
    <property type="molecule type" value="Genomic_DNA"/>
</dbReference>
<dbReference type="PANTHER" id="PTHR28019">
    <property type="entry name" value="CELL MEMBRANE PROTEIN YLR413W-RELATED"/>
    <property type="match status" value="1"/>
</dbReference>
<name>A0A9W6WET5_CANBO</name>
<evidence type="ECO:0000256" key="2">
    <source>
        <dbReference type="SAM" id="Phobius"/>
    </source>
</evidence>
<proteinExistence type="predicted"/>
<feature type="compositionally biased region" description="Basic and acidic residues" evidence="1">
    <location>
        <begin position="393"/>
        <end position="413"/>
    </location>
</feature>
<accession>A0A9W6WET5</accession>
<dbReference type="InterPro" id="IPR009571">
    <property type="entry name" value="SUR7/Rim9-like_fungi"/>
</dbReference>
<protein>
    <submittedName>
        <fullName evidence="3">Unnamed protein product</fullName>
    </submittedName>
</protein>
<dbReference type="InterPro" id="IPR052413">
    <property type="entry name" value="SUR7_domain"/>
</dbReference>
<feature type="transmembrane region" description="Helical" evidence="2">
    <location>
        <begin position="221"/>
        <end position="243"/>
    </location>
</feature>